<protein>
    <submittedName>
        <fullName evidence="1">Uncharacterized protein</fullName>
    </submittedName>
</protein>
<dbReference type="AlphaFoldDB" id="A0A0W8FKA1"/>
<name>A0A0W8FKA1_9ZZZZ</name>
<gene>
    <name evidence="1" type="ORF">ASZ90_009218</name>
</gene>
<sequence length="121" mass="13434">MHQHRLAAVLLLLSAVIAAPAVHAEPPDAASAGIRSPLKNWAHIEHLQEDTDGPIEQYATNYVRVARFEIAEPTLFAPPGERPGATFTVTWRPDTRAKWHEYLMAVAAKSEKLRLQQVIGH</sequence>
<accession>A0A0W8FKA1</accession>
<dbReference type="EMBL" id="LNQE01001109">
    <property type="protein sequence ID" value="KUG21038.1"/>
    <property type="molecule type" value="Genomic_DNA"/>
</dbReference>
<evidence type="ECO:0000313" key="1">
    <source>
        <dbReference type="EMBL" id="KUG21038.1"/>
    </source>
</evidence>
<proteinExistence type="predicted"/>
<reference evidence="1" key="1">
    <citation type="journal article" date="2015" name="Proc. Natl. Acad. Sci. U.S.A.">
        <title>Networks of energetic and metabolic interactions define dynamics in microbial communities.</title>
        <authorList>
            <person name="Embree M."/>
            <person name="Liu J.K."/>
            <person name="Al-Bassam M.M."/>
            <person name="Zengler K."/>
        </authorList>
    </citation>
    <scope>NUCLEOTIDE SEQUENCE</scope>
</reference>
<organism evidence="1">
    <name type="scientific">hydrocarbon metagenome</name>
    <dbReference type="NCBI Taxonomy" id="938273"/>
    <lineage>
        <taxon>unclassified sequences</taxon>
        <taxon>metagenomes</taxon>
        <taxon>ecological metagenomes</taxon>
    </lineage>
</organism>
<comment type="caution">
    <text evidence="1">The sequence shown here is derived from an EMBL/GenBank/DDBJ whole genome shotgun (WGS) entry which is preliminary data.</text>
</comment>